<proteinExistence type="predicted"/>
<sequence>MQLVKIIIYPTYRGISLDCINEEVYFPEDLPVRAIARWVEDNPRFEGLQITEIEKFEKDLVLIRGEVPDWVLGKSRYVVDSVSINDGKSLPPDKDTIFTTEEVVVGEGYVAMTRGAFVKLSSLANNMNWNRSNHKRVESMKLPKVKVEEVVVDNNSDNNSDNNNNNNNIDYAFWGTRGIEFIQFISRTIIGLFFRILTAVPRYMLILYFIDRLLVMIFGVARFKLRMIVEPLVLVLMIMIDTDAFHITNITNNFYAKSKNGVKWIVNSAMSTENNLLIRSIATLLLFTFTLFPTGDVMMREVQREIEEDVINNEE</sequence>
<organism evidence="2 3">
    <name type="scientific">Pichia kluyveri</name>
    <name type="common">Yeast</name>
    <dbReference type="NCBI Taxonomy" id="36015"/>
    <lineage>
        <taxon>Eukaryota</taxon>
        <taxon>Fungi</taxon>
        <taxon>Dikarya</taxon>
        <taxon>Ascomycota</taxon>
        <taxon>Saccharomycotina</taxon>
        <taxon>Pichiomycetes</taxon>
        <taxon>Pichiales</taxon>
        <taxon>Pichiaceae</taxon>
        <taxon>Pichia</taxon>
    </lineage>
</organism>
<reference evidence="2 3" key="1">
    <citation type="journal article" date="2023" name="Elife">
        <title>Identification of key yeast species and microbe-microbe interactions impacting larval growth of Drosophila in the wild.</title>
        <authorList>
            <person name="Mure A."/>
            <person name="Sugiura Y."/>
            <person name="Maeda R."/>
            <person name="Honda K."/>
            <person name="Sakurai N."/>
            <person name="Takahashi Y."/>
            <person name="Watada M."/>
            <person name="Katoh T."/>
            <person name="Gotoh A."/>
            <person name="Gotoh Y."/>
            <person name="Taniguchi I."/>
            <person name="Nakamura K."/>
            <person name="Hayashi T."/>
            <person name="Katayama T."/>
            <person name="Uemura T."/>
            <person name="Hattori Y."/>
        </authorList>
    </citation>
    <scope>NUCLEOTIDE SEQUENCE [LARGE SCALE GENOMIC DNA]</scope>
    <source>
        <strain evidence="2 3">PK-24</strain>
    </source>
</reference>
<keyword evidence="1" id="KW-0812">Transmembrane</keyword>
<evidence type="ECO:0000313" key="3">
    <source>
        <dbReference type="Proteomes" id="UP001378960"/>
    </source>
</evidence>
<name>A0AAV5R3W5_PICKL</name>
<dbReference type="EMBL" id="BTGB01000003">
    <property type="protein sequence ID" value="GMM45893.1"/>
    <property type="molecule type" value="Genomic_DNA"/>
</dbReference>
<evidence type="ECO:0000313" key="2">
    <source>
        <dbReference type="EMBL" id="GMM45893.1"/>
    </source>
</evidence>
<feature type="transmembrane region" description="Helical" evidence="1">
    <location>
        <begin position="233"/>
        <end position="256"/>
    </location>
</feature>
<dbReference type="Proteomes" id="UP001378960">
    <property type="component" value="Unassembled WGS sequence"/>
</dbReference>
<feature type="transmembrane region" description="Helical" evidence="1">
    <location>
        <begin position="276"/>
        <end position="294"/>
    </location>
</feature>
<comment type="caution">
    <text evidence="2">The sequence shown here is derived from an EMBL/GenBank/DDBJ whole genome shotgun (WGS) entry which is preliminary data.</text>
</comment>
<keyword evidence="1" id="KW-0472">Membrane</keyword>
<accession>A0AAV5R3W5</accession>
<keyword evidence="1" id="KW-1133">Transmembrane helix</keyword>
<dbReference type="AlphaFoldDB" id="A0AAV5R3W5"/>
<feature type="transmembrane region" description="Helical" evidence="1">
    <location>
        <begin position="203"/>
        <end position="221"/>
    </location>
</feature>
<keyword evidence="3" id="KW-1185">Reference proteome</keyword>
<gene>
    <name evidence="2" type="ORF">DAPK24_024680</name>
</gene>
<evidence type="ECO:0000256" key="1">
    <source>
        <dbReference type="SAM" id="Phobius"/>
    </source>
</evidence>
<protein>
    <submittedName>
        <fullName evidence="2">Uncharacterized protein</fullName>
    </submittedName>
</protein>